<gene>
    <name evidence="2" type="ORF">SI8410_17020894</name>
</gene>
<name>A0A7I8LKR5_SPIIN</name>
<proteinExistence type="predicted"/>
<dbReference type="Proteomes" id="UP000663760">
    <property type="component" value="Chromosome 17"/>
</dbReference>
<organism evidence="2 3">
    <name type="scientific">Spirodela intermedia</name>
    <name type="common">Intermediate duckweed</name>
    <dbReference type="NCBI Taxonomy" id="51605"/>
    <lineage>
        <taxon>Eukaryota</taxon>
        <taxon>Viridiplantae</taxon>
        <taxon>Streptophyta</taxon>
        <taxon>Embryophyta</taxon>
        <taxon>Tracheophyta</taxon>
        <taxon>Spermatophyta</taxon>
        <taxon>Magnoliopsida</taxon>
        <taxon>Liliopsida</taxon>
        <taxon>Araceae</taxon>
        <taxon>Lemnoideae</taxon>
        <taxon>Spirodela</taxon>
    </lineage>
</organism>
<accession>A0A7I8LKR5</accession>
<evidence type="ECO:0000313" key="2">
    <source>
        <dbReference type="EMBL" id="CAA7410216.1"/>
    </source>
</evidence>
<dbReference type="AlphaFoldDB" id="A0A7I8LKR5"/>
<feature type="compositionally biased region" description="Pro residues" evidence="1">
    <location>
        <begin position="45"/>
        <end position="61"/>
    </location>
</feature>
<protein>
    <submittedName>
        <fullName evidence="2">Uncharacterized protein</fullName>
    </submittedName>
</protein>
<evidence type="ECO:0000256" key="1">
    <source>
        <dbReference type="SAM" id="MobiDB-lite"/>
    </source>
</evidence>
<reference evidence="2" key="1">
    <citation type="submission" date="2020-02" db="EMBL/GenBank/DDBJ databases">
        <authorList>
            <person name="Scholz U."/>
            <person name="Mascher M."/>
            <person name="Fiebig A."/>
        </authorList>
    </citation>
    <scope>NUCLEOTIDE SEQUENCE</scope>
</reference>
<feature type="region of interest" description="Disordered" evidence="1">
    <location>
        <begin position="1"/>
        <end position="61"/>
    </location>
</feature>
<feature type="compositionally biased region" description="Low complexity" evidence="1">
    <location>
        <begin position="34"/>
        <end position="44"/>
    </location>
</feature>
<keyword evidence="3" id="KW-1185">Reference proteome</keyword>
<dbReference type="EMBL" id="LR746280">
    <property type="protein sequence ID" value="CAA7410216.1"/>
    <property type="molecule type" value="Genomic_DNA"/>
</dbReference>
<sequence>MVGPPPPSSARHSAWILSPSHAFTTPSPSPPNANSPTASAMAMSAPPPGVASPPPKNLKGL</sequence>
<evidence type="ECO:0000313" key="3">
    <source>
        <dbReference type="Proteomes" id="UP000663760"/>
    </source>
</evidence>